<dbReference type="STRING" id="1230453.C453_00175"/>
<dbReference type="PATRIC" id="fig|1230453.4.peg.35"/>
<dbReference type="EMBL" id="AOLK01000001">
    <property type="protein sequence ID" value="ELZ89586.1"/>
    <property type="molecule type" value="Genomic_DNA"/>
</dbReference>
<dbReference type="Proteomes" id="UP000011612">
    <property type="component" value="Unassembled WGS sequence"/>
</dbReference>
<dbReference type="Pfam" id="PF25925">
    <property type="entry name" value="DUF7970"/>
    <property type="match status" value="1"/>
</dbReference>
<feature type="compositionally biased region" description="Acidic residues" evidence="1">
    <location>
        <begin position="12"/>
        <end position="26"/>
    </location>
</feature>
<comment type="caution">
    <text evidence="2">The sequence shown here is derived from an EMBL/GenBank/DDBJ whole genome shotgun (WGS) entry which is preliminary data.</text>
</comment>
<organism evidence="2 3">
    <name type="scientific">Haloferax elongans ATCC BAA-1513</name>
    <dbReference type="NCBI Taxonomy" id="1230453"/>
    <lineage>
        <taxon>Archaea</taxon>
        <taxon>Methanobacteriati</taxon>
        <taxon>Methanobacteriota</taxon>
        <taxon>Stenosarchaea group</taxon>
        <taxon>Halobacteria</taxon>
        <taxon>Halobacteriales</taxon>
        <taxon>Haloferacaceae</taxon>
        <taxon>Haloferax</taxon>
    </lineage>
</organism>
<reference evidence="2 3" key="1">
    <citation type="journal article" date="2014" name="PLoS Genet.">
        <title>Phylogenetically driven sequencing of extremely halophilic archaea reveals strategies for static and dynamic osmo-response.</title>
        <authorList>
            <person name="Becker E.A."/>
            <person name="Seitzer P.M."/>
            <person name="Tritt A."/>
            <person name="Larsen D."/>
            <person name="Krusor M."/>
            <person name="Yao A.I."/>
            <person name="Wu D."/>
            <person name="Madern D."/>
            <person name="Eisen J.A."/>
            <person name="Darling A.E."/>
            <person name="Facciotti M.T."/>
        </authorList>
    </citation>
    <scope>NUCLEOTIDE SEQUENCE [LARGE SCALE GENOMIC DNA]</scope>
    <source>
        <strain evidence="2 3">ATCC BAA-1513</strain>
    </source>
</reference>
<evidence type="ECO:0000313" key="3">
    <source>
        <dbReference type="Proteomes" id="UP000011612"/>
    </source>
</evidence>
<gene>
    <name evidence="2" type="ORF">C453_00175</name>
</gene>
<sequence>MGLKSGSRDAGLDDTDEETQPAETEQESARSVDEETETDNSSASPTETQTTEAHTAETDAVESGSESETKSNSESESESESQSKSQRPTMDSIPYKLRRNKVNEGREQVPYFLREEVIDGEAELQDTLEELLGENVYKSDYREAAMVVAQRNPELIAEILREWGYDLETA</sequence>
<feature type="compositionally biased region" description="Low complexity" evidence="1">
    <location>
        <begin position="74"/>
        <end position="85"/>
    </location>
</feature>
<dbReference type="InterPro" id="IPR058276">
    <property type="entry name" value="DUF7970"/>
</dbReference>
<keyword evidence="3" id="KW-1185">Reference proteome</keyword>
<evidence type="ECO:0000256" key="1">
    <source>
        <dbReference type="SAM" id="MobiDB-lite"/>
    </source>
</evidence>
<accession>M0HYM6</accession>
<feature type="compositionally biased region" description="Basic and acidic residues" evidence="1">
    <location>
        <begin position="1"/>
        <end position="11"/>
    </location>
</feature>
<proteinExistence type="predicted"/>
<feature type="region of interest" description="Disordered" evidence="1">
    <location>
        <begin position="1"/>
        <end position="101"/>
    </location>
</feature>
<dbReference type="OrthoDB" id="205962at2157"/>
<name>M0HYM6_HALEO</name>
<dbReference type="RefSeq" id="WP_008321942.1">
    <property type="nucleotide sequence ID" value="NZ_AOLK01000001.1"/>
</dbReference>
<dbReference type="AlphaFoldDB" id="M0HYM6"/>
<protein>
    <submittedName>
        <fullName evidence="2">Uncharacterized protein</fullName>
    </submittedName>
</protein>
<evidence type="ECO:0000313" key="2">
    <source>
        <dbReference type="EMBL" id="ELZ89586.1"/>
    </source>
</evidence>